<proteinExistence type="predicted"/>
<keyword evidence="2" id="KW-1185">Reference proteome</keyword>
<dbReference type="Proteomes" id="UP001055307">
    <property type="component" value="Unassembled WGS sequence"/>
</dbReference>
<reference evidence="1" key="1">
    <citation type="journal article" date="2016" name="Front. Microbiol.">
        <title>Genome Sequence of the Piezophilic, Mesophilic Sulfate-Reducing Bacterium Desulfovibrio indicus J2T.</title>
        <authorList>
            <person name="Cao J."/>
            <person name="Maignien L."/>
            <person name="Shao Z."/>
            <person name="Alain K."/>
            <person name="Jebbar M."/>
        </authorList>
    </citation>
    <scope>NUCLEOTIDE SEQUENCE</scope>
    <source>
        <strain evidence="1">DSM 21893</strain>
    </source>
</reference>
<reference evidence="1" key="2">
    <citation type="submission" date="2021-08" db="EMBL/GenBank/DDBJ databases">
        <authorList>
            <person name="Tani A."/>
            <person name="Ola A."/>
            <person name="Ogura Y."/>
            <person name="Katsura K."/>
            <person name="Hayashi T."/>
        </authorList>
    </citation>
    <scope>NUCLEOTIDE SEQUENCE</scope>
    <source>
        <strain evidence="1">DSM 21893</strain>
    </source>
</reference>
<dbReference type="NCBIfam" id="TIGR01725">
    <property type="entry name" value="phge_HK97_gp10"/>
    <property type="match status" value="1"/>
</dbReference>
<sequence length="152" mass="16389">METNRLVRQIQSMPERVRAAVKDAIDQNADELVALQKRLAPRKTGRFASSIRKEPGTNELSVRVVGGGKLTTVAANSRISSEEAASGVGAYDYSAALEFGTENMVAKPSFYPGYRSLKKRMKARISRAARKAIVEDQAVSSAASPQSEVSGD</sequence>
<protein>
    <recommendedName>
        <fullName evidence="3">HK97 gp10 family phage protein</fullName>
    </recommendedName>
</protein>
<dbReference type="EMBL" id="BPQF01000019">
    <property type="protein sequence ID" value="GJD41311.1"/>
    <property type="molecule type" value="Genomic_DNA"/>
</dbReference>
<dbReference type="InterPro" id="IPR010064">
    <property type="entry name" value="HK97-gp10_tail"/>
</dbReference>
<evidence type="ECO:0008006" key="3">
    <source>
        <dbReference type="Google" id="ProtNLM"/>
    </source>
</evidence>
<gene>
    <name evidence="1" type="ORF">OICFNHDK_3794</name>
</gene>
<accession>A0AAV4ZBK1</accession>
<evidence type="ECO:0000313" key="1">
    <source>
        <dbReference type="EMBL" id="GJD41311.1"/>
    </source>
</evidence>
<dbReference type="AlphaFoldDB" id="A0AAV4ZBK1"/>
<name>A0AAV4ZBK1_9HYPH</name>
<evidence type="ECO:0000313" key="2">
    <source>
        <dbReference type="Proteomes" id="UP001055307"/>
    </source>
</evidence>
<dbReference type="Pfam" id="PF04883">
    <property type="entry name" value="HK97-gp10_like"/>
    <property type="match status" value="1"/>
</dbReference>
<organism evidence="1 2">
    <name type="scientific">Methylobacterium bullatum</name>
    <dbReference type="NCBI Taxonomy" id="570505"/>
    <lineage>
        <taxon>Bacteria</taxon>
        <taxon>Pseudomonadati</taxon>
        <taxon>Pseudomonadota</taxon>
        <taxon>Alphaproteobacteria</taxon>
        <taxon>Hyphomicrobiales</taxon>
        <taxon>Methylobacteriaceae</taxon>
        <taxon>Methylobacterium</taxon>
    </lineage>
</organism>
<comment type="caution">
    <text evidence="1">The sequence shown here is derived from an EMBL/GenBank/DDBJ whole genome shotgun (WGS) entry which is preliminary data.</text>
</comment>
<dbReference type="RefSeq" id="WP_192215664.1">
    <property type="nucleotide sequence ID" value="NZ_BPQF01000019.1"/>
</dbReference>